<dbReference type="GO" id="GO:0016020">
    <property type="term" value="C:membrane"/>
    <property type="evidence" value="ECO:0007669"/>
    <property type="project" value="UniProtKB-SubCell"/>
</dbReference>
<feature type="domain" description="Spore germination protein N-terminal" evidence="10">
    <location>
        <begin position="21"/>
        <end position="187"/>
    </location>
</feature>
<dbReference type="Pfam" id="PF05504">
    <property type="entry name" value="Spore_GerAC"/>
    <property type="match status" value="1"/>
</dbReference>
<feature type="chain" id="PRO_5010704152" evidence="8">
    <location>
        <begin position="21"/>
        <end position="388"/>
    </location>
</feature>
<feature type="signal peptide" evidence="8">
    <location>
        <begin position="1"/>
        <end position="20"/>
    </location>
</feature>
<protein>
    <submittedName>
        <fullName evidence="11">Germination protein, Ger(X)C family</fullName>
    </submittedName>
</protein>
<evidence type="ECO:0000256" key="8">
    <source>
        <dbReference type="SAM" id="SignalP"/>
    </source>
</evidence>
<evidence type="ECO:0000256" key="6">
    <source>
        <dbReference type="ARBA" id="ARBA00023139"/>
    </source>
</evidence>
<dbReference type="InterPro" id="IPR038501">
    <property type="entry name" value="Spore_GerAC_C_sf"/>
</dbReference>
<dbReference type="InterPro" id="IPR046953">
    <property type="entry name" value="Spore_GerAC-like_C"/>
</dbReference>
<evidence type="ECO:0000256" key="3">
    <source>
        <dbReference type="ARBA" id="ARBA00022544"/>
    </source>
</evidence>
<gene>
    <name evidence="11" type="ORF">SAMN00017405_1816</name>
</gene>
<evidence type="ECO:0000256" key="2">
    <source>
        <dbReference type="ARBA" id="ARBA00007886"/>
    </source>
</evidence>
<feature type="domain" description="Spore germination GerAC-like C-terminal" evidence="9">
    <location>
        <begin position="217"/>
        <end position="383"/>
    </location>
</feature>
<dbReference type="NCBIfam" id="TIGR02887">
    <property type="entry name" value="spore_ger_x_C"/>
    <property type="match status" value="1"/>
</dbReference>
<dbReference type="InterPro" id="IPR008844">
    <property type="entry name" value="Spore_GerAC-like"/>
</dbReference>
<organism evidence="11 12">
    <name type="scientific">Desulfonispora thiosulfatigenes DSM 11270</name>
    <dbReference type="NCBI Taxonomy" id="656914"/>
    <lineage>
        <taxon>Bacteria</taxon>
        <taxon>Bacillati</taxon>
        <taxon>Bacillota</taxon>
        <taxon>Clostridia</taxon>
        <taxon>Eubacteriales</taxon>
        <taxon>Peptococcaceae</taxon>
        <taxon>Desulfonispora</taxon>
    </lineage>
</organism>
<evidence type="ECO:0000259" key="9">
    <source>
        <dbReference type="Pfam" id="PF05504"/>
    </source>
</evidence>
<keyword evidence="6" id="KW-0564">Palmitate</keyword>
<evidence type="ECO:0000256" key="7">
    <source>
        <dbReference type="ARBA" id="ARBA00023288"/>
    </source>
</evidence>
<dbReference type="Proteomes" id="UP000192731">
    <property type="component" value="Unassembled WGS sequence"/>
</dbReference>
<evidence type="ECO:0000256" key="4">
    <source>
        <dbReference type="ARBA" id="ARBA00022729"/>
    </source>
</evidence>
<dbReference type="PANTHER" id="PTHR35789:SF1">
    <property type="entry name" value="SPORE GERMINATION PROTEIN B3"/>
    <property type="match status" value="1"/>
</dbReference>
<keyword evidence="5" id="KW-0472">Membrane</keyword>
<name>A0A1W1V403_DESTI</name>
<evidence type="ECO:0000256" key="5">
    <source>
        <dbReference type="ARBA" id="ARBA00023136"/>
    </source>
</evidence>
<dbReference type="GO" id="GO:0009847">
    <property type="term" value="P:spore germination"/>
    <property type="evidence" value="ECO:0007669"/>
    <property type="project" value="InterPro"/>
</dbReference>
<dbReference type="STRING" id="656914.SAMN00017405_1816"/>
<comment type="similarity">
    <text evidence="2">Belongs to the GerABKC lipoprotein family.</text>
</comment>
<proteinExistence type="inferred from homology"/>
<evidence type="ECO:0000313" key="11">
    <source>
        <dbReference type="EMBL" id="SMB88020.1"/>
    </source>
</evidence>
<evidence type="ECO:0000259" key="10">
    <source>
        <dbReference type="Pfam" id="PF25198"/>
    </source>
</evidence>
<evidence type="ECO:0000256" key="1">
    <source>
        <dbReference type="ARBA" id="ARBA00004635"/>
    </source>
</evidence>
<dbReference type="Gene3D" id="3.30.300.210">
    <property type="entry name" value="Nutrient germinant receptor protein C, domain 3"/>
    <property type="match status" value="1"/>
</dbReference>
<keyword evidence="4 8" id="KW-0732">Signal</keyword>
<dbReference type="InterPro" id="IPR057336">
    <property type="entry name" value="GerAC_N"/>
</dbReference>
<keyword evidence="3" id="KW-0309">Germination</keyword>
<keyword evidence="7" id="KW-0449">Lipoprotein</keyword>
<reference evidence="11 12" key="1">
    <citation type="submission" date="2017-04" db="EMBL/GenBank/DDBJ databases">
        <authorList>
            <person name="Afonso C.L."/>
            <person name="Miller P.J."/>
            <person name="Scott M.A."/>
            <person name="Spackman E."/>
            <person name="Goraichik I."/>
            <person name="Dimitrov K.M."/>
            <person name="Suarez D.L."/>
            <person name="Swayne D.E."/>
        </authorList>
    </citation>
    <scope>NUCLEOTIDE SEQUENCE [LARGE SCALE GENOMIC DNA]</scope>
    <source>
        <strain evidence="11 12">DSM 11270</strain>
    </source>
</reference>
<keyword evidence="12" id="KW-1185">Reference proteome</keyword>
<dbReference type="PANTHER" id="PTHR35789">
    <property type="entry name" value="SPORE GERMINATION PROTEIN B3"/>
    <property type="match status" value="1"/>
</dbReference>
<sequence length="388" mass="43060">MRKKILLFFLISMLILPGCWDSKELNDLSIVTGGAIDMPKPKTYEVTIQSVKTSAQSEKGGEGSGSSTSNQVLLSAIGTSVYDATRNISTRLDRKQYWPHAQIIALGRDMAEDDIGPAIDFVMRNAQRRQSIYFVLSDKEGKQILNNIPDAADNSSIEATKLIKNSALTGFGVDQTLINFVAESEGLAGVSLMNYFKSLPVEKSAPDDKQQYRSAISGTGVFYQNKLITTLSPRETRAVNWLNNNIDSTVLTVDYGNTGQDDITIDIRKSKVYLKPTKENGNYVMKAKISVKGLITEYSADVYPDEISLEKLKSLISSKIKKEIDTVFEKSKNEIGLDIFSLGRTFVGEYPDLVHLKQDEWKGIYKDKVLLDVKVDVDVISSGLLLKK</sequence>
<dbReference type="RefSeq" id="WP_084052799.1">
    <property type="nucleotide sequence ID" value="NZ_FWWT01000015.1"/>
</dbReference>
<dbReference type="AlphaFoldDB" id="A0A1W1V403"/>
<accession>A0A1W1V403</accession>
<evidence type="ECO:0000313" key="12">
    <source>
        <dbReference type="Proteomes" id="UP000192731"/>
    </source>
</evidence>
<dbReference type="OrthoDB" id="9816067at2"/>
<dbReference type="EMBL" id="FWWT01000015">
    <property type="protein sequence ID" value="SMB88020.1"/>
    <property type="molecule type" value="Genomic_DNA"/>
</dbReference>
<dbReference type="Pfam" id="PF25198">
    <property type="entry name" value="Spore_GerAC_N"/>
    <property type="match status" value="1"/>
</dbReference>
<comment type="subcellular location">
    <subcellularLocation>
        <location evidence="1">Membrane</location>
        <topology evidence="1">Lipid-anchor</topology>
    </subcellularLocation>
</comment>